<dbReference type="EMBL" id="CM037151">
    <property type="protein sequence ID" value="KAH7844999.1"/>
    <property type="molecule type" value="Genomic_DNA"/>
</dbReference>
<evidence type="ECO:0000313" key="2">
    <source>
        <dbReference type="Proteomes" id="UP000828048"/>
    </source>
</evidence>
<comment type="caution">
    <text evidence="1">The sequence shown here is derived from an EMBL/GenBank/DDBJ whole genome shotgun (WGS) entry which is preliminary data.</text>
</comment>
<protein>
    <submittedName>
        <fullName evidence="1">Uncharacterized protein</fullName>
    </submittedName>
</protein>
<proteinExistence type="predicted"/>
<sequence>MSRANAEIIGRRFDKLLGVEAPATGLLLHRSFLRVRVEININQPLPKGFWLRGNSATGKDLWISYMYEKLPDYCYACGRLGHENRVCKLVSREEGQNSGYGPALRTGRARKSEVPIEQLVNQVEEDENRIENLVPRRPESQLGDRGAREISIVTERVKGPCSPQGDPVGVLSEDRGAASRVTGIPLNTPSNSISHSSAILSHMPTGNSYLCNDITIPNGPVPSQPTPLALINSLSQPIPLPTIKLHPKPTISPFSTTPQSGPQYYVTEPTDSPKSPHILSLPFNPTQPNIIDISPNHSPTQSPSKENQPNPKDLSLTCVFQNLAIKRKAQEEPDFSSKPKILRICEPEPKSQLLSPSPKSSLPRSNRKPTNPRIPKSSGKKCTSKTDGLQLFDVHILSAPENLLMDEPMAVEIGLKANGAGNMQNQGLGRPLTFQILRGLCSTHRPMVVFLMETKNKQSKLERIRRSLHFPNKCYVDPEGTSGGLALWWSIDVDIDIRTKTKNMIRGCEETIDASWGLVPTGSPMFKLLQELKRCRQKLSNWSKNEFGNNKEKLEALQEQLSTIPSSIPTMGSEIWNRLSLYWSQLFPLI</sequence>
<keyword evidence="2" id="KW-1185">Reference proteome</keyword>
<gene>
    <name evidence="1" type="ORF">Vadar_034062</name>
</gene>
<accession>A0ACB7XW81</accession>
<name>A0ACB7XW81_9ERIC</name>
<dbReference type="Proteomes" id="UP000828048">
    <property type="component" value="Chromosome 1"/>
</dbReference>
<reference evidence="1 2" key="1">
    <citation type="journal article" date="2021" name="Hortic Res">
        <title>High-quality reference genome and annotation aids understanding of berry development for evergreen blueberry (Vaccinium darrowii).</title>
        <authorList>
            <person name="Yu J."/>
            <person name="Hulse-Kemp A.M."/>
            <person name="Babiker E."/>
            <person name="Staton M."/>
        </authorList>
    </citation>
    <scope>NUCLEOTIDE SEQUENCE [LARGE SCALE GENOMIC DNA]</scope>
    <source>
        <strain evidence="2">cv. NJ 8807/NJ 8810</strain>
        <tissue evidence="1">Young leaf</tissue>
    </source>
</reference>
<evidence type="ECO:0000313" key="1">
    <source>
        <dbReference type="EMBL" id="KAH7844999.1"/>
    </source>
</evidence>
<organism evidence="1 2">
    <name type="scientific">Vaccinium darrowii</name>
    <dbReference type="NCBI Taxonomy" id="229202"/>
    <lineage>
        <taxon>Eukaryota</taxon>
        <taxon>Viridiplantae</taxon>
        <taxon>Streptophyta</taxon>
        <taxon>Embryophyta</taxon>
        <taxon>Tracheophyta</taxon>
        <taxon>Spermatophyta</taxon>
        <taxon>Magnoliopsida</taxon>
        <taxon>eudicotyledons</taxon>
        <taxon>Gunneridae</taxon>
        <taxon>Pentapetalae</taxon>
        <taxon>asterids</taxon>
        <taxon>Ericales</taxon>
        <taxon>Ericaceae</taxon>
        <taxon>Vaccinioideae</taxon>
        <taxon>Vaccinieae</taxon>
        <taxon>Vaccinium</taxon>
    </lineage>
</organism>